<proteinExistence type="predicted"/>
<evidence type="ECO:0000313" key="1">
    <source>
        <dbReference type="EMBL" id="GAA5806503.1"/>
    </source>
</evidence>
<reference evidence="1 2" key="1">
    <citation type="submission" date="2024-04" db="EMBL/GenBank/DDBJ databases">
        <title>genome sequences of Mucor flavus KT1a and Helicostylum pulchrum KT1b strains isolation_sourced from the surface of a dry-aged beef.</title>
        <authorList>
            <person name="Toyotome T."/>
            <person name="Hosono M."/>
            <person name="Torimaru M."/>
            <person name="Fukuda K."/>
            <person name="Mikami N."/>
        </authorList>
    </citation>
    <scope>NUCLEOTIDE SEQUENCE [LARGE SCALE GENOMIC DNA]</scope>
    <source>
        <strain evidence="1 2">KT1b</strain>
    </source>
</reference>
<dbReference type="EMBL" id="BAABUJ010000068">
    <property type="protein sequence ID" value="GAA5806503.1"/>
    <property type="molecule type" value="Genomic_DNA"/>
</dbReference>
<evidence type="ECO:0000313" key="2">
    <source>
        <dbReference type="Proteomes" id="UP001476247"/>
    </source>
</evidence>
<keyword evidence="2" id="KW-1185">Reference proteome</keyword>
<gene>
    <name evidence="1" type="ORF">HPULCUR_012038</name>
</gene>
<comment type="caution">
    <text evidence="1">The sequence shown here is derived from an EMBL/GenBank/DDBJ whole genome shotgun (WGS) entry which is preliminary data.</text>
</comment>
<accession>A0ABP9YHS1</accession>
<protein>
    <submittedName>
        <fullName evidence="1">Uncharacterized protein</fullName>
    </submittedName>
</protein>
<dbReference type="Proteomes" id="UP001476247">
    <property type="component" value="Unassembled WGS sequence"/>
</dbReference>
<sequence length="454" mass="52241">MGRKFKEYAFSRFTKQQIEELQVSQYKMNVSKLDAAEPRISVDESPDNIAISSDEEMNDIDDQDTFDVNATRLDNFLGISYISSYDEIMDIDNAEITDIDNYESMDIDEDEQLYNSAEYNTGGLEYNNYSACCNGTATLQDQDIYSSDEYSTDSEIIPSRGLRKRIKTLSKKGDKKAITDLLKRDGRDRYRYQIRREERDLLKRDNRKRIKTLLKRGKPREPLVSVKPEYTLSPCQFNTINKGIVNLSTIIRDKQGRVLQCCICNVNVSKNEPDCLSNLSRCCYNKKPLCKGCLQLMAIAGDETSLLDILRWFKTGTSLLHSPPADASDKELSEFTKRRAKCMRNRAKSFGIKGFVDVATRKELFDICKNNDMKCAITGHRLYFDRSDNSFLPFWKASFDHIHPLNNNKLDPTSWSAKNWQLMSSLINTIKGHMSNQEIAKWYGNIIQAKSIEL</sequence>
<organism evidence="1 2">
    <name type="scientific">Helicostylum pulchrum</name>
    <dbReference type="NCBI Taxonomy" id="562976"/>
    <lineage>
        <taxon>Eukaryota</taxon>
        <taxon>Fungi</taxon>
        <taxon>Fungi incertae sedis</taxon>
        <taxon>Mucoromycota</taxon>
        <taxon>Mucoromycotina</taxon>
        <taxon>Mucoromycetes</taxon>
        <taxon>Mucorales</taxon>
        <taxon>Mucorineae</taxon>
        <taxon>Mucoraceae</taxon>
        <taxon>Helicostylum</taxon>
    </lineage>
</organism>
<name>A0ABP9YHS1_9FUNG</name>